<sequence length="350" mass="38831">MLQHQSEYTWMSFMISFRMLQPQIFQLSVVAAFDALTSSEKLYAHHMSRAAWAGTRIILRQVSPEANGIFDLIIALHHACDGQWEALSQRTGVGMPDIDRFLDYAATFLSNVGNYIGSGDQKFIPDISPESLTRLAAVSPSATQLLDGIKVQLYQQLPNCLGVPNGLAQSAYYLGNDCLKSPEDTSAILSAMEKKGVFPENTRLRKSTPPDGITVYDLLQASVQQDESDLDILAADKKLRLIRGDHKQELEKICASLLSASQNVANPAQNQLLTELHDSFLNGDLNTYRSSQRIWVKDKAPRVETVLGFVEPYRDPLGVRAEFEGIVGIADTKETFVLRKLAEMGSRLIP</sequence>
<dbReference type="GO" id="GO:0008239">
    <property type="term" value="F:dipeptidyl-peptidase activity"/>
    <property type="evidence" value="ECO:0007669"/>
    <property type="project" value="TreeGrafter"/>
</dbReference>
<proteinExistence type="predicted"/>
<dbReference type="EMBL" id="CP055900">
    <property type="protein sequence ID" value="QKX57989.1"/>
    <property type="molecule type" value="Genomic_DNA"/>
</dbReference>
<dbReference type="Proteomes" id="UP000509510">
    <property type="component" value="Chromosome III"/>
</dbReference>
<dbReference type="OrthoDB" id="4694525at2759"/>
<keyword evidence="2" id="KW-0378">Hydrolase</keyword>
<dbReference type="RefSeq" id="XP_035344167.1">
    <property type="nucleotide sequence ID" value="XM_035488274.1"/>
</dbReference>
<accession>A0A7H8QVH7</accession>
<evidence type="ECO:0000256" key="1">
    <source>
        <dbReference type="ARBA" id="ARBA00022723"/>
    </source>
</evidence>
<protein>
    <submittedName>
        <fullName evidence="3">Uncharacterized protein</fullName>
    </submittedName>
</protein>
<dbReference type="GO" id="GO:0046872">
    <property type="term" value="F:metal ion binding"/>
    <property type="evidence" value="ECO:0007669"/>
    <property type="project" value="UniProtKB-KW"/>
</dbReference>
<dbReference type="InterPro" id="IPR039461">
    <property type="entry name" value="Peptidase_M49"/>
</dbReference>
<organism evidence="3 4">
    <name type="scientific">Talaromyces rugulosus</name>
    <name type="common">Penicillium rugulosum</name>
    <dbReference type="NCBI Taxonomy" id="121627"/>
    <lineage>
        <taxon>Eukaryota</taxon>
        <taxon>Fungi</taxon>
        <taxon>Dikarya</taxon>
        <taxon>Ascomycota</taxon>
        <taxon>Pezizomycotina</taxon>
        <taxon>Eurotiomycetes</taxon>
        <taxon>Eurotiomycetidae</taxon>
        <taxon>Eurotiales</taxon>
        <taxon>Trichocomaceae</taxon>
        <taxon>Talaromyces</taxon>
        <taxon>Talaromyces sect. Islandici</taxon>
    </lineage>
</organism>
<dbReference type="Gene3D" id="3.30.540.30">
    <property type="match status" value="2"/>
</dbReference>
<dbReference type="GeneID" id="55992607"/>
<dbReference type="KEGG" id="trg:TRUGW13939_05109"/>
<evidence type="ECO:0000313" key="4">
    <source>
        <dbReference type="Proteomes" id="UP000509510"/>
    </source>
</evidence>
<dbReference type="AlphaFoldDB" id="A0A7H8QVH7"/>
<reference evidence="4" key="1">
    <citation type="submission" date="2020-06" db="EMBL/GenBank/DDBJ databases">
        <title>A chromosome-scale genome assembly of Talaromyces rugulosus W13939.</title>
        <authorList>
            <person name="Wang B."/>
            <person name="Guo L."/>
            <person name="Ye K."/>
            <person name="Wang L."/>
        </authorList>
    </citation>
    <scope>NUCLEOTIDE SEQUENCE [LARGE SCALE GENOMIC DNA]</scope>
    <source>
        <strain evidence="4">W13939</strain>
    </source>
</reference>
<dbReference type="GO" id="GO:0005737">
    <property type="term" value="C:cytoplasm"/>
    <property type="evidence" value="ECO:0007669"/>
    <property type="project" value="TreeGrafter"/>
</dbReference>
<keyword evidence="1" id="KW-0479">Metal-binding</keyword>
<dbReference type="PANTHER" id="PTHR23422:SF11">
    <property type="entry name" value="DIPEPTIDYL PEPTIDASE 3"/>
    <property type="match status" value="1"/>
</dbReference>
<name>A0A7H8QVH7_TALRU</name>
<evidence type="ECO:0000256" key="2">
    <source>
        <dbReference type="ARBA" id="ARBA00022801"/>
    </source>
</evidence>
<evidence type="ECO:0000313" key="3">
    <source>
        <dbReference type="EMBL" id="QKX57989.1"/>
    </source>
</evidence>
<dbReference type="PANTHER" id="PTHR23422">
    <property type="entry name" value="DIPEPTIDYL PEPTIDASE III-RELATED"/>
    <property type="match status" value="1"/>
</dbReference>
<keyword evidence="4" id="KW-1185">Reference proteome</keyword>
<gene>
    <name evidence="3" type="ORF">TRUGW13939_05109</name>
</gene>
<dbReference type="Pfam" id="PF03571">
    <property type="entry name" value="Peptidase_M49"/>
    <property type="match status" value="1"/>
</dbReference>